<feature type="region of interest" description="Disordered" evidence="1">
    <location>
        <begin position="1"/>
        <end position="21"/>
    </location>
</feature>
<proteinExistence type="predicted"/>
<accession>A0A542YQG5</accession>
<evidence type="ECO:0000256" key="1">
    <source>
        <dbReference type="SAM" id="MobiDB-lite"/>
    </source>
</evidence>
<protein>
    <submittedName>
        <fullName evidence="2">Uncharacterized protein</fullName>
    </submittedName>
</protein>
<comment type="caution">
    <text evidence="2">The sequence shown here is derived from an EMBL/GenBank/DDBJ whole genome shotgun (WGS) entry which is preliminary data.</text>
</comment>
<dbReference type="AlphaFoldDB" id="A0A542YQG5"/>
<dbReference type="Proteomes" id="UP000319516">
    <property type="component" value="Unassembled WGS sequence"/>
</dbReference>
<evidence type="ECO:0000313" key="3">
    <source>
        <dbReference type="Proteomes" id="UP000319516"/>
    </source>
</evidence>
<dbReference type="EMBL" id="VFOP01000001">
    <property type="protein sequence ID" value="TQL50348.1"/>
    <property type="molecule type" value="Genomic_DNA"/>
</dbReference>
<organism evidence="2 3">
    <name type="scientific">Ornithinicoccus hortensis</name>
    <dbReference type="NCBI Taxonomy" id="82346"/>
    <lineage>
        <taxon>Bacteria</taxon>
        <taxon>Bacillati</taxon>
        <taxon>Actinomycetota</taxon>
        <taxon>Actinomycetes</taxon>
        <taxon>Micrococcales</taxon>
        <taxon>Intrasporangiaceae</taxon>
        <taxon>Ornithinicoccus</taxon>
    </lineage>
</organism>
<gene>
    <name evidence="2" type="ORF">FB467_1453</name>
</gene>
<name>A0A542YQG5_9MICO</name>
<sequence length="221" mass="23486">MRLDGKGGSVAVDNLRPPPGRGRMGRMRWSRLFDDLEAQLRAEERAELLADVAEHTRARRGQQGLTDRMAADLGRPLRLRVAAAGVLEGTLAELGADWLVLRVELPGARARSVLVPVAAVRAVWGLSGRADPHEGVAQRRLGLRHALRAISRDRAQVRLTDLEGGQLSGTIDRVGRDHVDLREVPEDGTGRGRGHTVVMPLAALALVASAPSAGSPGAGGA</sequence>
<keyword evidence="3" id="KW-1185">Reference proteome</keyword>
<evidence type="ECO:0000313" key="2">
    <source>
        <dbReference type="EMBL" id="TQL50348.1"/>
    </source>
</evidence>
<reference evidence="2 3" key="1">
    <citation type="submission" date="2019-06" db="EMBL/GenBank/DDBJ databases">
        <title>Sequencing the genomes of 1000 actinobacteria strains.</title>
        <authorList>
            <person name="Klenk H.-P."/>
        </authorList>
    </citation>
    <scope>NUCLEOTIDE SEQUENCE [LARGE SCALE GENOMIC DNA]</scope>
    <source>
        <strain evidence="2 3">DSM 12335</strain>
    </source>
</reference>